<sequence>MEQIRLIIGDATWDLSSAQDLVKLREGISAVMAADGGFLDFVDSSHTLRSVVVTPSLVATVKIITNTVDEPSSLSLLVVVAHSTLSEPVA</sequence>
<proteinExistence type="predicted"/>
<gene>
    <name evidence="1" type="ORF">SAMN05216554_3530</name>
</gene>
<dbReference type="STRING" id="381665.SAMN05216554_3530"/>
<keyword evidence="2" id="KW-1185">Reference proteome</keyword>
<accession>A0A1H3SNJ4</accession>
<reference evidence="1 2" key="1">
    <citation type="submission" date="2016-10" db="EMBL/GenBank/DDBJ databases">
        <authorList>
            <person name="de Groot N.N."/>
        </authorList>
    </citation>
    <scope>NUCLEOTIDE SEQUENCE [LARGE SCALE GENOMIC DNA]</scope>
    <source>
        <strain evidence="1 2">CGMCC 4.3491</strain>
    </source>
</reference>
<dbReference type="Proteomes" id="UP000198891">
    <property type="component" value="Unassembled WGS sequence"/>
</dbReference>
<evidence type="ECO:0000313" key="2">
    <source>
        <dbReference type="Proteomes" id="UP000198891"/>
    </source>
</evidence>
<evidence type="ECO:0000313" key="1">
    <source>
        <dbReference type="EMBL" id="SDZ39556.1"/>
    </source>
</evidence>
<organism evidence="1 2">
    <name type="scientific">Herbiconiux ginsengi</name>
    <dbReference type="NCBI Taxonomy" id="381665"/>
    <lineage>
        <taxon>Bacteria</taxon>
        <taxon>Bacillati</taxon>
        <taxon>Actinomycetota</taxon>
        <taxon>Actinomycetes</taxon>
        <taxon>Micrococcales</taxon>
        <taxon>Microbacteriaceae</taxon>
        <taxon>Herbiconiux</taxon>
    </lineage>
</organism>
<name>A0A1H3SNJ4_9MICO</name>
<dbReference type="RefSeq" id="WP_092556266.1">
    <property type="nucleotide sequence ID" value="NZ_FNPZ01000004.1"/>
</dbReference>
<dbReference type="EMBL" id="FNPZ01000004">
    <property type="protein sequence ID" value="SDZ39556.1"/>
    <property type="molecule type" value="Genomic_DNA"/>
</dbReference>
<protein>
    <submittedName>
        <fullName evidence="1">Uncharacterized protein</fullName>
    </submittedName>
</protein>
<dbReference type="AlphaFoldDB" id="A0A1H3SNJ4"/>